<dbReference type="FunFam" id="3.40.50.300:FF:000299">
    <property type="entry name" value="ABC transporter ATP-binding protein/permease"/>
    <property type="match status" value="1"/>
</dbReference>
<dbReference type="GO" id="GO:0034040">
    <property type="term" value="F:ATPase-coupled lipid transmembrane transporter activity"/>
    <property type="evidence" value="ECO:0007669"/>
    <property type="project" value="TreeGrafter"/>
</dbReference>
<dbReference type="InterPro" id="IPR039421">
    <property type="entry name" value="Type_1_exporter"/>
</dbReference>
<dbReference type="NCBIfam" id="TIGR01846">
    <property type="entry name" value="type_I_sec_HlyB"/>
    <property type="match status" value="1"/>
</dbReference>
<keyword evidence="9 11" id="KW-0472">Membrane</keyword>
<feature type="domain" description="Peptidase C39" evidence="14">
    <location>
        <begin position="38"/>
        <end position="161"/>
    </location>
</feature>
<feature type="domain" description="ABC transporter" evidence="12">
    <location>
        <begin position="505"/>
        <end position="740"/>
    </location>
</feature>
<evidence type="ECO:0000259" key="14">
    <source>
        <dbReference type="PROSITE" id="PS50990"/>
    </source>
</evidence>
<dbReference type="CDD" id="cd18588">
    <property type="entry name" value="ABC_6TM_CyaB_HlyB_like"/>
    <property type="match status" value="1"/>
</dbReference>
<protein>
    <submittedName>
        <fullName evidence="15">Type I secretion system permease/ATPase</fullName>
    </submittedName>
</protein>
<evidence type="ECO:0000256" key="11">
    <source>
        <dbReference type="SAM" id="Phobius"/>
    </source>
</evidence>
<evidence type="ECO:0000313" key="15">
    <source>
        <dbReference type="EMBL" id="PRD40774.1"/>
    </source>
</evidence>
<evidence type="ECO:0000256" key="1">
    <source>
        <dbReference type="ARBA" id="ARBA00004651"/>
    </source>
</evidence>
<evidence type="ECO:0000256" key="10">
    <source>
        <dbReference type="SAM" id="MobiDB-lite"/>
    </source>
</evidence>
<gene>
    <name evidence="15" type="ORF">C5748_25160</name>
</gene>
<feature type="transmembrane region" description="Helical" evidence="11">
    <location>
        <begin position="328"/>
        <end position="348"/>
    </location>
</feature>
<feature type="domain" description="ABC transmembrane type-1" evidence="13">
    <location>
        <begin position="193"/>
        <end position="472"/>
    </location>
</feature>
<feature type="region of interest" description="Disordered" evidence="10">
    <location>
        <begin position="1"/>
        <end position="35"/>
    </location>
</feature>
<proteinExistence type="inferred from homology"/>
<keyword evidence="8 11" id="KW-1133">Transmembrane helix</keyword>
<evidence type="ECO:0000256" key="6">
    <source>
        <dbReference type="ARBA" id="ARBA00022741"/>
    </source>
</evidence>
<dbReference type="InterPro" id="IPR017871">
    <property type="entry name" value="ABC_transporter-like_CS"/>
</dbReference>
<evidence type="ECO:0000259" key="12">
    <source>
        <dbReference type="PROSITE" id="PS50893"/>
    </source>
</evidence>
<keyword evidence="3" id="KW-0813">Transport</keyword>
<dbReference type="GO" id="GO:0016887">
    <property type="term" value="F:ATP hydrolysis activity"/>
    <property type="evidence" value="ECO:0007669"/>
    <property type="project" value="InterPro"/>
</dbReference>
<dbReference type="InterPro" id="IPR003593">
    <property type="entry name" value="AAA+_ATPase"/>
</dbReference>
<dbReference type="Proteomes" id="UP000239434">
    <property type="component" value="Unassembled WGS sequence"/>
</dbReference>
<dbReference type="Gene3D" id="3.90.70.10">
    <property type="entry name" value="Cysteine proteinases"/>
    <property type="match status" value="1"/>
</dbReference>
<evidence type="ECO:0000256" key="3">
    <source>
        <dbReference type="ARBA" id="ARBA00022448"/>
    </source>
</evidence>
<dbReference type="GO" id="GO:0005524">
    <property type="term" value="F:ATP binding"/>
    <property type="evidence" value="ECO:0007669"/>
    <property type="project" value="UniProtKB-KW"/>
</dbReference>
<evidence type="ECO:0000256" key="5">
    <source>
        <dbReference type="ARBA" id="ARBA00022692"/>
    </source>
</evidence>
<dbReference type="Gene3D" id="1.20.1560.10">
    <property type="entry name" value="ABC transporter type 1, transmembrane domain"/>
    <property type="match status" value="1"/>
</dbReference>
<dbReference type="GO" id="GO:0008233">
    <property type="term" value="F:peptidase activity"/>
    <property type="evidence" value="ECO:0007669"/>
    <property type="project" value="InterPro"/>
</dbReference>
<accession>A0A2S9IJR5</accession>
<dbReference type="GO" id="GO:0006508">
    <property type="term" value="P:proteolysis"/>
    <property type="evidence" value="ECO:0007669"/>
    <property type="project" value="InterPro"/>
</dbReference>
<dbReference type="PANTHER" id="PTHR24221:SF647">
    <property type="entry name" value="BLL6336 PROTEIN"/>
    <property type="match status" value="1"/>
</dbReference>
<evidence type="ECO:0000256" key="8">
    <source>
        <dbReference type="ARBA" id="ARBA00022989"/>
    </source>
</evidence>
<evidence type="ECO:0000313" key="16">
    <source>
        <dbReference type="Proteomes" id="UP000239434"/>
    </source>
</evidence>
<dbReference type="InterPro" id="IPR010132">
    <property type="entry name" value="ATPase_T1SS_HlyB"/>
</dbReference>
<dbReference type="PANTHER" id="PTHR24221">
    <property type="entry name" value="ATP-BINDING CASSETTE SUB-FAMILY B"/>
    <property type="match status" value="1"/>
</dbReference>
<evidence type="ECO:0000256" key="7">
    <source>
        <dbReference type="ARBA" id="ARBA00022840"/>
    </source>
</evidence>
<keyword evidence="6" id="KW-0547">Nucleotide-binding</keyword>
<evidence type="ECO:0000256" key="9">
    <source>
        <dbReference type="ARBA" id="ARBA00023136"/>
    </source>
</evidence>
<reference evidence="15 16" key="1">
    <citation type="submission" date="2018-02" db="EMBL/GenBank/DDBJ databases">
        <title>The draft genome of Phyllobacterium sp. 1N-3.</title>
        <authorList>
            <person name="Liu L."/>
            <person name="Li L."/>
            <person name="Zhang X."/>
            <person name="Wang T."/>
            <person name="Liang L."/>
        </authorList>
    </citation>
    <scope>NUCLEOTIDE SEQUENCE [LARGE SCALE GENOMIC DNA]</scope>
    <source>
        <strain evidence="15 16">1N-3</strain>
    </source>
</reference>
<comment type="caution">
    <text evidence="15">The sequence shown here is derived from an EMBL/GenBank/DDBJ whole genome shotgun (WGS) entry which is preliminary data.</text>
</comment>
<dbReference type="SMART" id="SM00382">
    <property type="entry name" value="AAA"/>
    <property type="match status" value="1"/>
</dbReference>
<dbReference type="SUPFAM" id="SSF90123">
    <property type="entry name" value="ABC transporter transmembrane region"/>
    <property type="match status" value="1"/>
</dbReference>
<dbReference type="Gene3D" id="3.40.50.300">
    <property type="entry name" value="P-loop containing nucleotide triphosphate hydrolases"/>
    <property type="match status" value="1"/>
</dbReference>
<sequence>MNGEAGIARQVSTAPGSPARTQRMTQQPRQFDTADPVQCAGPAGTPLLLGCILILASLQRVVEDQAAAQEAAVPLLEHPAKSAGKAYARALGLRAVFRRLPLARLDPERLPLAFRTGDGGWRVLARLTEEHALVLAPGEQSPVALSPAELAGIWSGEVLEVRGSGTTRQALRPFDITWFIPEFLRYRGLAIEVMAASAMLELMALLMPLFFQVVMDKVIFYQAGSTLDVLVTVLVLVAVLEVLLKCVRQYIASQTTTRIDARLGARLFDRLMDLPISYFQSRSTGMTVMRLRELDTIREFLSGAANTLLIDLGFTLIFFAVMYLYSPLLTAIVAASVPCYFTLAYLTTPRLQRRIEEMFRDGAINNAFLTETLTGVETVKALALEPQLIRRWESQTQNFVTSNFLVQRLMQVSGSLVAAIQRITLVLVLWVGARMVIGLELSIGQLIAFNMMAAHVSEPITRLAELWRDYVQARVSIDRLGDVLDTPAERSDTQPGLPEKLGGGITFEAVRFAYAPHRPPVLEDFSLDIPAGSMVAFVGASGSGKSTVARLIQKLYLPSAGRIRLDGIDLAGVDAVALRKRMSVVLQENYLFNRSVRENIALRDPAALLDQVIGAARLAGAHEFILELKDGYDTVLAEGGASLSGGQRQRIAIARAVLNDPAVLILDEATSALDDESQERVKQGLERIRAGRTVIMIAHRLSTVRDCDRIFVLDNGRIVEAGSPRALLAHGGAYARLCRLQTGETGRARDTSSAAPRQTLTLGRMSAAIGRAEG</sequence>
<comment type="similarity">
    <text evidence="2">Belongs to the ABC transporter superfamily.</text>
</comment>
<keyword evidence="5 11" id="KW-0812">Transmembrane</keyword>
<evidence type="ECO:0000256" key="4">
    <source>
        <dbReference type="ARBA" id="ARBA00022475"/>
    </source>
</evidence>
<dbReference type="InterPro" id="IPR005074">
    <property type="entry name" value="Peptidase_C39"/>
</dbReference>
<dbReference type="EMBL" id="PVBR01000031">
    <property type="protein sequence ID" value="PRD40774.1"/>
    <property type="molecule type" value="Genomic_DNA"/>
</dbReference>
<dbReference type="SUPFAM" id="SSF52540">
    <property type="entry name" value="P-loop containing nucleoside triphosphate hydrolases"/>
    <property type="match status" value="1"/>
</dbReference>
<keyword evidence="4" id="KW-1003">Cell membrane</keyword>
<organism evidence="15 16">
    <name type="scientific">Phyllobacterium phragmitis</name>
    <dbReference type="NCBI Taxonomy" id="2670329"/>
    <lineage>
        <taxon>Bacteria</taxon>
        <taxon>Pseudomonadati</taxon>
        <taxon>Pseudomonadota</taxon>
        <taxon>Alphaproteobacteria</taxon>
        <taxon>Hyphomicrobiales</taxon>
        <taxon>Phyllobacteriaceae</taxon>
        <taxon>Phyllobacterium</taxon>
    </lineage>
</organism>
<evidence type="ECO:0000259" key="13">
    <source>
        <dbReference type="PROSITE" id="PS50929"/>
    </source>
</evidence>
<dbReference type="PROSITE" id="PS00211">
    <property type="entry name" value="ABC_TRANSPORTER_1"/>
    <property type="match status" value="1"/>
</dbReference>
<keyword evidence="7" id="KW-0067">ATP-binding</keyword>
<dbReference type="PROSITE" id="PS50893">
    <property type="entry name" value="ABC_TRANSPORTER_2"/>
    <property type="match status" value="1"/>
</dbReference>
<dbReference type="Pfam" id="PF00664">
    <property type="entry name" value="ABC_membrane"/>
    <property type="match status" value="1"/>
</dbReference>
<dbReference type="Pfam" id="PF00005">
    <property type="entry name" value="ABC_tran"/>
    <property type="match status" value="1"/>
</dbReference>
<dbReference type="InterPro" id="IPR011527">
    <property type="entry name" value="ABC1_TM_dom"/>
</dbReference>
<feature type="compositionally biased region" description="Polar residues" evidence="10">
    <location>
        <begin position="10"/>
        <end position="30"/>
    </location>
</feature>
<dbReference type="InterPro" id="IPR027417">
    <property type="entry name" value="P-loop_NTPase"/>
</dbReference>
<dbReference type="GO" id="GO:0030256">
    <property type="term" value="C:type I protein secretion system complex"/>
    <property type="evidence" value="ECO:0007669"/>
    <property type="project" value="InterPro"/>
</dbReference>
<feature type="transmembrane region" description="Helical" evidence="11">
    <location>
        <begin position="189"/>
        <end position="213"/>
    </location>
</feature>
<dbReference type="GO" id="GO:0005886">
    <property type="term" value="C:plasma membrane"/>
    <property type="evidence" value="ECO:0007669"/>
    <property type="project" value="UniProtKB-SubCell"/>
</dbReference>
<dbReference type="PROSITE" id="PS50929">
    <property type="entry name" value="ABC_TM1F"/>
    <property type="match status" value="1"/>
</dbReference>
<dbReference type="AlphaFoldDB" id="A0A2S9IJR5"/>
<dbReference type="GO" id="GO:0140359">
    <property type="term" value="F:ABC-type transporter activity"/>
    <property type="evidence" value="ECO:0007669"/>
    <property type="project" value="InterPro"/>
</dbReference>
<dbReference type="PROSITE" id="PS50990">
    <property type="entry name" value="PEPTIDASE_C39"/>
    <property type="match status" value="1"/>
</dbReference>
<dbReference type="GO" id="GO:0030253">
    <property type="term" value="P:protein secretion by the type I secretion system"/>
    <property type="evidence" value="ECO:0007669"/>
    <property type="project" value="InterPro"/>
</dbReference>
<dbReference type="InterPro" id="IPR036640">
    <property type="entry name" value="ABC1_TM_sf"/>
</dbReference>
<feature type="transmembrane region" description="Helical" evidence="11">
    <location>
        <begin position="219"/>
        <end position="244"/>
    </location>
</feature>
<evidence type="ECO:0000256" key="2">
    <source>
        <dbReference type="ARBA" id="ARBA00005417"/>
    </source>
</evidence>
<keyword evidence="16" id="KW-1185">Reference proteome</keyword>
<comment type="subcellular location">
    <subcellularLocation>
        <location evidence="1">Cell membrane</location>
        <topology evidence="1">Multi-pass membrane protein</topology>
    </subcellularLocation>
</comment>
<feature type="transmembrane region" description="Helical" evidence="11">
    <location>
        <begin position="300"/>
        <end position="322"/>
    </location>
</feature>
<name>A0A2S9IJR5_9HYPH</name>
<dbReference type="InterPro" id="IPR003439">
    <property type="entry name" value="ABC_transporter-like_ATP-bd"/>
</dbReference>